<evidence type="ECO:0000256" key="3">
    <source>
        <dbReference type="ARBA" id="ARBA00022777"/>
    </source>
</evidence>
<keyword evidence="1" id="KW-0808">Transferase</keyword>
<keyword evidence="13" id="KW-1185">Reference proteome</keyword>
<comment type="catalytic activity">
    <reaction evidence="7">
        <text>L-seryl-[protein] + ATP = O-phospho-L-seryl-[protein] + ADP + H(+)</text>
        <dbReference type="Rhea" id="RHEA:17989"/>
        <dbReference type="Rhea" id="RHEA-COMP:9863"/>
        <dbReference type="Rhea" id="RHEA-COMP:11604"/>
        <dbReference type="ChEBI" id="CHEBI:15378"/>
        <dbReference type="ChEBI" id="CHEBI:29999"/>
        <dbReference type="ChEBI" id="CHEBI:30616"/>
        <dbReference type="ChEBI" id="CHEBI:83421"/>
        <dbReference type="ChEBI" id="CHEBI:456216"/>
        <dbReference type="EC" id="2.7.12.2"/>
    </reaction>
</comment>
<dbReference type="PROSITE" id="PS50011">
    <property type="entry name" value="PROTEIN_KINASE_DOM"/>
    <property type="match status" value="1"/>
</dbReference>
<comment type="catalytic activity">
    <reaction evidence="9">
        <text>L-tyrosyl-[protein] + ATP = O-phospho-L-tyrosyl-[protein] + ADP + H(+)</text>
        <dbReference type="Rhea" id="RHEA:10596"/>
        <dbReference type="Rhea" id="RHEA-COMP:10136"/>
        <dbReference type="Rhea" id="RHEA-COMP:20101"/>
        <dbReference type="ChEBI" id="CHEBI:15378"/>
        <dbReference type="ChEBI" id="CHEBI:30616"/>
        <dbReference type="ChEBI" id="CHEBI:46858"/>
        <dbReference type="ChEBI" id="CHEBI:61978"/>
        <dbReference type="ChEBI" id="CHEBI:456216"/>
        <dbReference type="EC" id="2.7.12.2"/>
    </reaction>
</comment>
<dbReference type="EC" id="2.7.12.2" evidence="6"/>
<evidence type="ECO:0000313" key="12">
    <source>
        <dbReference type="EMBL" id="GAP14481.1"/>
    </source>
</evidence>
<name>A0A0S7BKV2_9CHLR</name>
<keyword evidence="2 10" id="KW-0547">Nucleotide-binding</keyword>
<comment type="similarity">
    <text evidence="5">Belongs to the protein kinase superfamily. STE Ser/Thr protein kinase family. MAP kinase kinase subfamily.</text>
</comment>
<gene>
    <name evidence="12" type="ORF">LARV_02252</name>
</gene>
<dbReference type="OrthoDB" id="9813021at2"/>
<dbReference type="PANTHER" id="PTHR48013:SF9">
    <property type="entry name" value="DUAL SPECIFICITY MITOGEN-ACTIVATED PROTEIN KINASE KINASE 5"/>
    <property type="match status" value="1"/>
</dbReference>
<accession>A0A0S7BKV2</accession>
<evidence type="ECO:0000256" key="2">
    <source>
        <dbReference type="ARBA" id="ARBA00022741"/>
    </source>
</evidence>
<dbReference type="AlphaFoldDB" id="A0A0S7BKV2"/>
<dbReference type="PROSITE" id="PS00107">
    <property type="entry name" value="PROTEIN_KINASE_ATP"/>
    <property type="match status" value="1"/>
</dbReference>
<dbReference type="PANTHER" id="PTHR48013">
    <property type="entry name" value="DUAL SPECIFICITY MITOGEN-ACTIVATED PROTEIN KINASE KINASE 5-RELATED"/>
    <property type="match status" value="1"/>
</dbReference>
<proteinExistence type="inferred from homology"/>
<dbReference type="CDD" id="cd00180">
    <property type="entry name" value="PKc"/>
    <property type="match status" value="1"/>
</dbReference>
<evidence type="ECO:0000256" key="5">
    <source>
        <dbReference type="ARBA" id="ARBA00038035"/>
    </source>
</evidence>
<feature type="binding site" evidence="10">
    <location>
        <position position="184"/>
    </location>
    <ligand>
        <name>ATP</name>
        <dbReference type="ChEBI" id="CHEBI:30616"/>
    </ligand>
</feature>
<evidence type="ECO:0000256" key="10">
    <source>
        <dbReference type="PROSITE-ProRule" id="PRU10141"/>
    </source>
</evidence>
<evidence type="ECO:0000313" key="13">
    <source>
        <dbReference type="Proteomes" id="UP000055060"/>
    </source>
</evidence>
<reference evidence="12" key="1">
    <citation type="submission" date="2015-07" db="EMBL/GenBank/DDBJ databases">
        <title>Draft Genome Sequences of Anaerolinea thermolimosa IMO-1, Bellilinea caldifistulae GOMI-1, Leptolinea tardivitalis YMTK-2, Levilinea saccharolytica KIBI-1,Longilinea arvoryzae KOME-1, Previously Described as Members of the Anaerolineaceae (Chloroflexi).</title>
        <authorList>
            <person name="Sekiguchi Y."/>
            <person name="Ohashi A."/>
            <person name="Matsuura N."/>
            <person name="Tourlousse M.D."/>
        </authorList>
    </citation>
    <scope>NUCLEOTIDE SEQUENCE [LARGE SCALE GENOMIC DNA]</scope>
    <source>
        <strain evidence="12">KOME-1</strain>
    </source>
</reference>
<feature type="domain" description="Protein kinase" evidence="11">
    <location>
        <begin position="151"/>
        <end position="386"/>
    </location>
</feature>
<keyword evidence="3 12" id="KW-0418">Kinase</keyword>
<evidence type="ECO:0000256" key="6">
    <source>
        <dbReference type="ARBA" id="ARBA00038999"/>
    </source>
</evidence>
<evidence type="ECO:0000256" key="8">
    <source>
        <dbReference type="ARBA" id="ARBA00049299"/>
    </source>
</evidence>
<dbReference type="EMBL" id="DF967972">
    <property type="protein sequence ID" value="GAP14481.1"/>
    <property type="molecule type" value="Genomic_DNA"/>
</dbReference>
<sequence length="386" mass="45412">MDIENFIEWKYQELQPYINLENIDLYGGIKHSKLKEIFATLHYMFLSMYKLMNDRLPTDVNTAHFWADSSRELILAIDISISLQRTLKDSEYAFEIEPYYANLIFETRKFLSKSNGSEIPPHMDQVNLYYTTPVFIPKDLKIVNSPSGKKSYNLILIGEGSYAVVYKYHDTYYQTWFVVKRAKKDLTDKELARFKREFEQMREFHSPYIVKVYCYNNDLNEYTMEFMDSSLDQYITTNNDKLIISSRKSIANQLLHAFQYIHSKSLLHRDISPKNILINLFDDVPVVKVADFGLVEIPDSTLTTVNTDFKGYYNDPALILEGFDNYSIVHETYAITRLLYFIMTGKTNMEKINDQSLKNFVEKGLSPDKAWRYQSVDELIKAFQRI</sequence>
<dbReference type="InterPro" id="IPR008266">
    <property type="entry name" value="Tyr_kinase_AS"/>
</dbReference>
<evidence type="ECO:0000256" key="7">
    <source>
        <dbReference type="ARBA" id="ARBA00049014"/>
    </source>
</evidence>
<keyword evidence="4 10" id="KW-0067">ATP-binding</keyword>
<dbReference type="STRING" id="360412.LARV_02252"/>
<dbReference type="GO" id="GO:0005524">
    <property type="term" value="F:ATP binding"/>
    <property type="evidence" value="ECO:0007669"/>
    <property type="project" value="UniProtKB-UniRule"/>
</dbReference>
<dbReference type="SMART" id="SM00220">
    <property type="entry name" value="S_TKc"/>
    <property type="match status" value="1"/>
</dbReference>
<dbReference type="Gene3D" id="1.10.510.10">
    <property type="entry name" value="Transferase(Phosphotransferase) domain 1"/>
    <property type="match status" value="1"/>
</dbReference>
<organism evidence="12">
    <name type="scientific">Longilinea arvoryzae</name>
    <dbReference type="NCBI Taxonomy" id="360412"/>
    <lineage>
        <taxon>Bacteria</taxon>
        <taxon>Bacillati</taxon>
        <taxon>Chloroflexota</taxon>
        <taxon>Anaerolineae</taxon>
        <taxon>Anaerolineales</taxon>
        <taxon>Anaerolineaceae</taxon>
        <taxon>Longilinea</taxon>
    </lineage>
</organism>
<dbReference type="Pfam" id="PF00069">
    <property type="entry name" value="Pkinase"/>
    <property type="match status" value="1"/>
</dbReference>
<evidence type="ECO:0000256" key="4">
    <source>
        <dbReference type="ARBA" id="ARBA00022840"/>
    </source>
</evidence>
<dbReference type="GO" id="GO:0004672">
    <property type="term" value="F:protein kinase activity"/>
    <property type="evidence" value="ECO:0007669"/>
    <property type="project" value="InterPro"/>
</dbReference>
<dbReference type="InterPro" id="IPR000719">
    <property type="entry name" value="Prot_kinase_dom"/>
</dbReference>
<dbReference type="InterPro" id="IPR011009">
    <property type="entry name" value="Kinase-like_dom_sf"/>
</dbReference>
<dbReference type="RefSeq" id="WP_075073735.1">
    <property type="nucleotide sequence ID" value="NZ_DF967972.1"/>
</dbReference>
<protein>
    <recommendedName>
        <fullName evidence="6">mitogen-activated protein kinase kinase</fullName>
        <ecNumber evidence="6">2.7.12.2</ecNumber>
    </recommendedName>
</protein>
<dbReference type="SUPFAM" id="SSF56112">
    <property type="entry name" value="Protein kinase-like (PK-like)"/>
    <property type="match status" value="1"/>
</dbReference>
<evidence type="ECO:0000256" key="9">
    <source>
        <dbReference type="ARBA" id="ARBA00051693"/>
    </source>
</evidence>
<comment type="catalytic activity">
    <reaction evidence="8">
        <text>L-threonyl-[protein] + ATP = O-phospho-L-threonyl-[protein] + ADP + H(+)</text>
        <dbReference type="Rhea" id="RHEA:46608"/>
        <dbReference type="Rhea" id="RHEA-COMP:11060"/>
        <dbReference type="Rhea" id="RHEA-COMP:11605"/>
        <dbReference type="ChEBI" id="CHEBI:15378"/>
        <dbReference type="ChEBI" id="CHEBI:30013"/>
        <dbReference type="ChEBI" id="CHEBI:30616"/>
        <dbReference type="ChEBI" id="CHEBI:61977"/>
        <dbReference type="ChEBI" id="CHEBI:456216"/>
        <dbReference type="EC" id="2.7.12.2"/>
    </reaction>
</comment>
<evidence type="ECO:0000259" key="11">
    <source>
        <dbReference type="PROSITE" id="PS50011"/>
    </source>
</evidence>
<dbReference type="PROSITE" id="PS00109">
    <property type="entry name" value="PROTEIN_KINASE_TYR"/>
    <property type="match status" value="1"/>
</dbReference>
<dbReference type="InterPro" id="IPR017441">
    <property type="entry name" value="Protein_kinase_ATP_BS"/>
</dbReference>
<dbReference type="Proteomes" id="UP000055060">
    <property type="component" value="Unassembled WGS sequence"/>
</dbReference>
<evidence type="ECO:0000256" key="1">
    <source>
        <dbReference type="ARBA" id="ARBA00022679"/>
    </source>
</evidence>